<proteinExistence type="predicted"/>
<evidence type="ECO:0000313" key="2">
    <source>
        <dbReference type="Proteomes" id="UP001164929"/>
    </source>
</evidence>
<reference evidence="1 2" key="1">
    <citation type="journal article" date="2023" name="Mol. Ecol. Resour.">
        <title>Chromosome-level genome assembly of a triploid poplar Populus alba 'Berolinensis'.</title>
        <authorList>
            <person name="Chen S."/>
            <person name="Yu Y."/>
            <person name="Wang X."/>
            <person name="Wang S."/>
            <person name="Zhang T."/>
            <person name="Zhou Y."/>
            <person name="He R."/>
            <person name="Meng N."/>
            <person name="Wang Y."/>
            <person name="Liu W."/>
            <person name="Liu Z."/>
            <person name="Liu J."/>
            <person name="Guo Q."/>
            <person name="Huang H."/>
            <person name="Sederoff R.R."/>
            <person name="Wang G."/>
            <person name="Qu G."/>
            <person name="Chen S."/>
        </authorList>
    </citation>
    <scope>NUCLEOTIDE SEQUENCE [LARGE SCALE GENOMIC DNA]</scope>
    <source>
        <strain evidence="1">SC-2020</strain>
    </source>
</reference>
<evidence type="ECO:0000313" key="1">
    <source>
        <dbReference type="EMBL" id="KAJ6957611.1"/>
    </source>
</evidence>
<dbReference type="AlphaFoldDB" id="A0AAD6PQH8"/>
<sequence>MEGGSYPLLPNLFGLENDVSSPCEICSPTGYEIGGRCLRPGYRAICLAGCERHLFACFETWVANIEYLLVERSGLWTAVFNSYVLHEH</sequence>
<accession>A0AAD6PQH8</accession>
<dbReference type="EMBL" id="JAQIZT010000018">
    <property type="protein sequence ID" value="KAJ6957611.1"/>
    <property type="molecule type" value="Genomic_DNA"/>
</dbReference>
<name>A0AAD6PQH8_9ROSI</name>
<keyword evidence="2" id="KW-1185">Reference proteome</keyword>
<protein>
    <submittedName>
        <fullName evidence="1">Uncharacterized protein</fullName>
    </submittedName>
</protein>
<dbReference type="Proteomes" id="UP001164929">
    <property type="component" value="Chromosome 18"/>
</dbReference>
<organism evidence="1 2">
    <name type="scientific">Populus alba x Populus x berolinensis</name>
    <dbReference type="NCBI Taxonomy" id="444605"/>
    <lineage>
        <taxon>Eukaryota</taxon>
        <taxon>Viridiplantae</taxon>
        <taxon>Streptophyta</taxon>
        <taxon>Embryophyta</taxon>
        <taxon>Tracheophyta</taxon>
        <taxon>Spermatophyta</taxon>
        <taxon>Magnoliopsida</taxon>
        <taxon>eudicotyledons</taxon>
        <taxon>Gunneridae</taxon>
        <taxon>Pentapetalae</taxon>
        <taxon>rosids</taxon>
        <taxon>fabids</taxon>
        <taxon>Malpighiales</taxon>
        <taxon>Salicaceae</taxon>
        <taxon>Saliceae</taxon>
        <taxon>Populus</taxon>
    </lineage>
</organism>
<comment type="caution">
    <text evidence="1">The sequence shown here is derived from an EMBL/GenBank/DDBJ whole genome shotgun (WGS) entry which is preliminary data.</text>
</comment>
<gene>
    <name evidence="1" type="ORF">NC653_039544</name>
</gene>